<dbReference type="InterPro" id="IPR050951">
    <property type="entry name" value="Retrovirus_Pol_polyprotein"/>
</dbReference>
<dbReference type="InterPro" id="IPR043502">
    <property type="entry name" value="DNA/RNA_pol_sf"/>
</dbReference>
<keyword evidence="3" id="KW-0540">Nuclease</keyword>
<evidence type="ECO:0000313" key="8">
    <source>
        <dbReference type="Proteomes" id="UP000701853"/>
    </source>
</evidence>
<dbReference type="Pfam" id="PF17919">
    <property type="entry name" value="RT_RNaseH_2"/>
    <property type="match status" value="1"/>
</dbReference>
<evidence type="ECO:0000256" key="2">
    <source>
        <dbReference type="ARBA" id="ARBA00022695"/>
    </source>
</evidence>
<dbReference type="InterPro" id="IPR012337">
    <property type="entry name" value="RNaseH-like_sf"/>
</dbReference>
<keyword evidence="2" id="KW-0548">Nucleotidyltransferase</keyword>
<evidence type="ECO:0000256" key="4">
    <source>
        <dbReference type="ARBA" id="ARBA00022759"/>
    </source>
</evidence>
<dbReference type="InterPro" id="IPR041577">
    <property type="entry name" value="RT_RNaseH_2"/>
</dbReference>
<dbReference type="SUPFAM" id="SSF56672">
    <property type="entry name" value="DNA/RNA polymerases"/>
    <property type="match status" value="1"/>
</dbReference>
<dbReference type="GO" id="GO:0015074">
    <property type="term" value="P:DNA integration"/>
    <property type="evidence" value="ECO:0007669"/>
    <property type="project" value="InterPro"/>
</dbReference>
<dbReference type="InterPro" id="IPR043128">
    <property type="entry name" value="Rev_trsase/Diguanyl_cyclase"/>
</dbReference>
<dbReference type="Gene3D" id="3.10.10.10">
    <property type="entry name" value="HIV Type 1 Reverse Transcriptase, subunit A, domain 1"/>
    <property type="match status" value="1"/>
</dbReference>
<organism evidence="7 8">
    <name type="scientific">Gossypium anomalum</name>
    <dbReference type="NCBI Taxonomy" id="47600"/>
    <lineage>
        <taxon>Eukaryota</taxon>
        <taxon>Viridiplantae</taxon>
        <taxon>Streptophyta</taxon>
        <taxon>Embryophyta</taxon>
        <taxon>Tracheophyta</taxon>
        <taxon>Spermatophyta</taxon>
        <taxon>Magnoliopsida</taxon>
        <taxon>eudicotyledons</taxon>
        <taxon>Gunneridae</taxon>
        <taxon>Pentapetalae</taxon>
        <taxon>rosids</taxon>
        <taxon>malvids</taxon>
        <taxon>Malvales</taxon>
        <taxon>Malvaceae</taxon>
        <taxon>Malvoideae</taxon>
        <taxon>Gossypium</taxon>
    </lineage>
</organism>
<feature type="domain" description="Integrase catalytic" evidence="6">
    <location>
        <begin position="502"/>
        <end position="683"/>
    </location>
</feature>
<keyword evidence="5" id="KW-0511">Multifunctional enzyme</keyword>
<dbReference type="CDD" id="cd01647">
    <property type="entry name" value="RT_LTR"/>
    <property type="match status" value="1"/>
</dbReference>
<keyword evidence="4" id="KW-0378">Hydrolase</keyword>
<keyword evidence="4" id="KW-0255">Endonuclease</keyword>
<dbReference type="InterPro" id="IPR001584">
    <property type="entry name" value="Integrase_cat-core"/>
</dbReference>
<evidence type="ECO:0000256" key="1">
    <source>
        <dbReference type="ARBA" id="ARBA00022679"/>
    </source>
</evidence>
<dbReference type="PROSITE" id="PS50994">
    <property type="entry name" value="INTEGRASE"/>
    <property type="match status" value="1"/>
</dbReference>
<proteinExistence type="predicted"/>
<dbReference type="OrthoDB" id="10055717at2759"/>
<dbReference type="Gene3D" id="1.10.340.70">
    <property type="match status" value="1"/>
</dbReference>
<evidence type="ECO:0000259" key="6">
    <source>
        <dbReference type="PROSITE" id="PS50994"/>
    </source>
</evidence>
<dbReference type="InterPro" id="IPR036397">
    <property type="entry name" value="RNaseH_sf"/>
</dbReference>
<accession>A0A8J6D7I0</accession>
<dbReference type="EMBL" id="JAHUZN010000002">
    <property type="protein sequence ID" value="KAG8501367.1"/>
    <property type="molecule type" value="Genomic_DNA"/>
</dbReference>
<dbReference type="PANTHER" id="PTHR37984:SF5">
    <property type="entry name" value="PROTEIN NYNRIN-LIKE"/>
    <property type="match status" value="1"/>
</dbReference>
<dbReference type="GO" id="GO:0004519">
    <property type="term" value="F:endonuclease activity"/>
    <property type="evidence" value="ECO:0007669"/>
    <property type="project" value="UniProtKB-KW"/>
</dbReference>
<dbReference type="GO" id="GO:0003676">
    <property type="term" value="F:nucleic acid binding"/>
    <property type="evidence" value="ECO:0007669"/>
    <property type="project" value="InterPro"/>
</dbReference>
<dbReference type="InterPro" id="IPR041588">
    <property type="entry name" value="Integrase_H2C2"/>
</dbReference>
<dbReference type="CDD" id="cd00303">
    <property type="entry name" value="retropepsin_like"/>
    <property type="match status" value="1"/>
</dbReference>
<keyword evidence="8" id="KW-1185">Reference proteome</keyword>
<evidence type="ECO:0000313" key="7">
    <source>
        <dbReference type="EMBL" id="KAG8501367.1"/>
    </source>
</evidence>
<dbReference type="Pfam" id="PF00665">
    <property type="entry name" value="rve"/>
    <property type="match status" value="1"/>
</dbReference>
<comment type="caution">
    <text evidence="7">The sequence shown here is derived from an EMBL/GenBank/DDBJ whole genome shotgun (WGS) entry which is preliminary data.</text>
</comment>
<dbReference type="SUPFAM" id="SSF53098">
    <property type="entry name" value="Ribonuclease H-like"/>
    <property type="match status" value="1"/>
</dbReference>
<dbReference type="GO" id="GO:0016779">
    <property type="term" value="F:nucleotidyltransferase activity"/>
    <property type="evidence" value="ECO:0007669"/>
    <property type="project" value="UniProtKB-KW"/>
</dbReference>
<evidence type="ECO:0000256" key="5">
    <source>
        <dbReference type="ARBA" id="ARBA00023268"/>
    </source>
</evidence>
<dbReference type="Proteomes" id="UP000701853">
    <property type="component" value="Chromosome 2"/>
</dbReference>
<dbReference type="InterPro" id="IPR021109">
    <property type="entry name" value="Peptidase_aspartic_dom_sf"/>
</dbReference>
<protein>
    <recommendedName>
        <fullName evidence="6">Integrase catalytic domain-containing protein</fullName>
    </recommendedName>
</protein>
<sequence>MFKQLGLGELKPTRMSIQLANRSVKYPRGIVEDVLVKVDKFIFPIDFFVLDMDEDVEVPLILGRPFLATARAVIDVGDGKLVLREEVKDDESMRGKRKAELNSNEPSLRQKSYEGIEKGGMTVVVNEKNELIPTRTVTGWRVCIDYRKLNDATRKDHFPLPFIDQMLERLSGHMYYCFLDGLSGYFQIPKASEDQEKMTFTLMHVSHFYELVEDIMEIVLGHKISSKGIKVDKAKVETIEKLPPPNSVEAIRSFLGHARFYRRFIKDFSKIAKPLTNLLEKDVPFNFNQECLEAFNTLKDKLINAPIVVAPDWNLLFELMCDASDFAVGAILGQRKDKHFQLINYASRTLTVAQENYTMTEKELLAVEFDLEIQDKKGAENPAADHLSRLENPHLNELDEHEINDSFPEEQLFAISDSEEPWFADIVNYLAANVTPKGLTHQQKKQFFTDVKNYFWEDPFLFCIYVDQVIRRCVTKLEAIKILEHCHSRLTGGHYSGSRTAHKMLKSGFYWPTLLKDANRYVTSCDKCQRTDVDYMSKWVEAQALPTNDARVVVRFLKKFFSRFGTPRAIISDRGTHFCNAQFDKILKKYGVYHRTATPYHPQISGQVKVANRELKRILEKTLNELDEWRANAYEKSRLYKEATKRRHDARLKYCKQFKARDLVLLYNSRLKLFPGKLKSRWTGPFVVQTIFLYGTVEIMERSYDSVNLLEYAHKPRPYGTAVRATQLRDTGVSQTVLKLHFNSLKISRGTACVKSPRSCEVAVRVRPNTRVGEVNKQAYGHAQHTTLGDRRV</sequence>
<dbReference type="Gene3D" id="3.30.70.270">
    <property type="match status" value="2"/>
</dbReference>
<dbReference type="Gene3D" id="2.40.70.10">
    <property type="entry name" value="Acid Proteases"/>
    <property type="match status" value="1"/>
</dbReference>
<reference evidence="7 8" key="1">
    <citation type="journal article" date="2021" name="bioRxiv">
        <title>The Gossypium anomalum genome as a resource for cotton improvement and evolutionary analysis of hybrid incompatibility.</title>
        <authorList>
            <person name="Grover C.E."/>
            <person name="Yuan D."/>
            <person name="Arick M.A."/>
            <person name="Miller E.R."/>
            <person name="Hu G."/>
            <person name="Peterson D.G."/>
            <person name="Wendel J.F."/>
            <person name="Udall J.A."/>
        </authorList>
    </citation>
    <scope>NUCLEOTIDE SEQUENCE [LARGE SCALE GENOMIC DNA]</scope>
    <source>
        <strain evidence="7">JFW-Udall</strain>
        <tissue evidence="7">Leaf</tissue>
    </source>
</reference>
<dbReference type="Pfam" id="PF17921">
    <property type="entry name" value="Integrase_H2C2"/>
    <property type="match status" value="1"/>
</dbReference>
<name>A0A8J6D7I0_9ROSI</name>
<dbReference type="Gene3D" id="3.30.420.10">
    <property type="entry name" value="Ribonuclease H-like superfamily/Ribonuclease H"/>
    <property type="match status" value="1"/>
</dbReference>
<dbReference type="FunFam" id="3.30.70.270:FF:000026">
    <property type="entry name" value="Transposon Ty3-G Gag-Pol polyprotein"/>
    <property type="match status" value="1"/>
</dbReference>
<dbReference type="PANTHER" id="PTHR37984">
    <property type="entry name" value="PROTEIN CBG26694"/>
    <property type="match status" value="1"/>
</dbReference>
<keyword evidence="1" id="KW-0808">Transferase</keyword>
<dbReference type="AlphaFoldDB" id="A0A8J6D7I0"/>
<gene>
    <name evidence="7" type="ORF">CXB51_003474</name>
</gene>
<evidence type="ECO:0000256" key="3">
    <source>
        <dbReference type="ARBA" id="ARBA00022722"/>
    </source>
</evidence>